<gene>
    <name evidence="2" type="ORF">IQ17_04747</name>
</gene>
<sequence>MLEWLDLSGLGPHLARFRRWLDRMPKRDFSELGVWGKLGRLMLMLIVVGLICAPAIWLLSR</sequence>
<proteinExistence type="predicted"/>
<comment type="caution">
    <text evidence="2">The sequence shown here is derived from an EMBL/GenBank/DDBJ whole genome shotgun (WGS) entry which is preliminary data.</text>
</comment>
<name>A0A562KZU1_9BRAD</name>
<evidence type="ECO:0000313" key="3">
    <source>
        <dbReference type="Proteomes" id="UP000317176"/>
    </source>
</evidence>
<keyword evidence="1" id="KW-0812">Transmembrane</keyword>
<dbReference type="RefSeq" id="WP_145638826.1">
    <property type="nucleotide sequence ID" value="NZ_CP088014.1"/>
</dbReference>
<protein>
    <submittedName>
        <fullName evidence="2">Uncharacterized protein</fullName>
    </submittedName>
</protein>
<organism evidence="2 3">
    <name type="scientific">Bradyrhizobium daqingense</name>
    <dbReference type="NCBI Taxonomy" id="993502"/>
    <lineage>
        <taxon>Bacteria</taxon>
        <taxon>Pseudomonadati</taxon>
        <taxon>Pseudomonadota</taxon>
        <taxon>Alphaproteobacteria</taxon>
        <taxon>Hyphomicrobiales</taxon>
        <taxon>Nitrobacteraceae</taxon>
        <taxon>Bradyrhizobium</taxon>
    </lineage>
</organism>
<accession>A0A562KZU1</accession>
<keyword evidence="1" id="KW-1133">Transmembrane helix</keyword>
<dbReference type="OrthoDB" id="8243019at2"/>
<dbReference type="Proteomes" id="UP000317176">
    <property type="component" value="Unassembled WGS sequence"/>
</dbReference>
<keyword evidence="3" id="KW-1185">Reference proteome</keyword>
<evidence type="ECO:0000313" key="2">
    <source>
        <dbReference type="EMBL" id="TWI00744.1"/>
    </source>
</evidence>
<keyword evidence="1" id="KW-0472">Membrane</keyword>
<dbReference type="EMBL" id="VLKL01000014">
    <property type="protein sequence ID" value="TWI00744.1"/>
    <property type="molecule type" value="Genomic_DNA"/>
</dbReference>
<feature type="transmembrane region" description="Helical" evidence="1">
    <location>
        <begin position="38"/>
        <end position="59"/>
    </location>
</feature>
<dbReference type="AlphaFoldDB" id="A0A562KZU1"/>
<reference evidence="2 3" key="1">
    <citation type="journal article" date="2015" name="Stand. Genomic Sci.">
        <title>Genomic Encyclopedia of Bacterial and Archaeal Type Strains, Phase III: the genomes of soil and plant-associated and newly described type strains.</title>
        <authorList>
            <person name="Whitman W.B."/>
            <person name="Woyke T."/>
            <person name="Klenk H.P."/>
            <person name="Zhou Y."/>
            <person name="Lilburn T.G."/>
            <person name="Beck B.J."/>
            <person name="De Vos P."/>
            <person name="Vandamme P."/>
            <person name="Eisen J.A."/>
            <person name="Garrity G."/>
            <person name="Hugenholtz P."/>
            <person name="Kyrpides N.C."/>
        </authorList>
    </citation>
    <scope>NUCLEOTIDE SEQUENCE [LARGE SCALE GENOMIC DNA]</scope>
    <source>
        <strain evidence="2 3">CGMCC 1.10947</strain>
    </source>
</reference>
<evidence type="ECO:0000256" key="1">
    <source>
        <dbReference type="SAM" id="Phobius"/>
    </source>
</evidence>